<dbReference type="AlphaFoldDB" id="A0A7Y3S1A6"/>
<keyword evidence="2" id="KW-1185">Reference proteome</keyword>
<protein>
    <submittedName>
        <fullName evidence="1">Uncharacterized protein</fullName>
    </submittedName>
</protein>
<accession>A0A7Y3S1A6</accession>
<sequence>MTVELSEIGVVLAHLIHGDLAGAEPVDDREHVVAVEAKITLFSSNSLQPKSVCAL</sequence>
<organism evidence="1 2">
    <name type="scientific">Rhizobium sophorae</name>
    <dbReference type="NCBI Taxonomy" id="1535242"/>
    <lineage>
        <taxon>Bacteria</taxon>
        <taxon>Pseudomonadati</taxon>
        <taxon>Pseudomonadota</taxon>
        <taxon>Alphaproteobacteria</taxon>
        <taxon>Hyphomicrobiales</taxon>
        <taxon>Rhizobiaceae</taxon>
        <taxon>Rhizobium/Agrobacterium group</taxon>
        <taxon>Rhizobium</taxon>
    </lineage>
</organism>
<evidence type="ECO:0000313" key="1">
    <source>
        <dbReference type="EMBL" id="NNU35199.1"/>
    </source>
</evidence>
<comment type="caution">
    <text evidence="1">The sequence shown here is derived from an EMBL/GenBank/DDBJ whole genome shotgun (WGS) entry which is preliminary data.</text>
</comment>
<reference evidence="1 2" key="1">
    <citation type="submission" date="2020-02" db="EMBL/GenBank/DDBJ databases">
        <authorList>
            <person name="Sun Q."/>
        </authorList>
    </citation>
    <scope>NUCLEOTIDE SEQUENCE [LARGE SCALE GENOMIC DNA]</scope>
    <source>
        <strain evidence="1 2">CCBAU 03386</strain>
    </source>
</reference>
<name>A0A7Y3S1A6_9HYPH</name>
<dbReference type="Proteomes" id="UP000519972">
    <property type="component" value="Unassembled WGS sequence"/>
</dbReference>
<gene>
    <name evidence="1" type="ORF">G9X64_01535</name>
</gene>
<dbReference type="RefSeq" id="WP_168317370.1">
    <property type="nucleotide sequence ID" value="NZ_JABFCN010000002.1"/>
</dbReference>
<evidence type="ECO:0000313" key="2">
    <source>
        <dbReference type="Proteomes" id="UP000519972"/>
    </source>
</evidence>
<proteinExistence type="predicted"/>
<dbReference type="EMBL" id="JABFCN010000002">
    <property type="protein sequence ID" value="NNU35199.1"/>
    <property type="molecule type" value="Genomic_DNA"/>
</dbReference>